<keyword evidence="6" id="KW-1185">Reference proteome</keyword>
<dbReference type="RefSeq" id="WP_204700704.1">
    <property type="nucleotide sequence ID" value="NZ_JAFBDQ010000003.1"/>
</dbReference>
<sequence>MSLVSKEFLVDEIKLNKIYSDFDSDYEVTKLNFEKIDQIYGELKFPQLKKERPFLFACFVASIDGTIAFKDNPKSGQIARNNNLDNGAGKSDLWILNLLRTIADGIILGPKTLAAEPNLTGHIFDQELVKARTELLSKSAVPYNIIVSQTGDSIPYQHRIFTEEEVPIIIATSPQGSQVVTENLDYPYQLINLQSESNIIKQIRTNIKKDKVIVLATGDAYELNEKILFNSLKEAGLDRIMVETPSYAHYLMQNQFLDELFWNQAGIYAGGPKFLNNDYNFAFSSAAPPQAKMITIHSYNSYFFCFRYRLNY</sequence>
<dbReference type="EMBL" id="JAFBDQ010000003">
    <property type="protein sequence ID" value="MBM7555996.1"/>
    <property type="molecule type" value="Genomic_DNA"/>
</dbReference>
<reference evidence="5" key="1">
    <citation type="submission" date="2021-01" db="EMBL/GenBank/DDBJ databases">
        <title>Genomic Encyclopedia of Type Strains, Phase IV (KMG-IV): sequencing the most valuable type-strain genomes for metagenomic binning, comparative biology and taxonomic classification.</title>
        <authorList>
            <person name="Goeker M."/>
        </authorList>
    </citation>
    <scope>NUCLEOTIDE SEQUENCE</scope>
    <source>
        <strain evidence="5">DSM 23230</strain>
    </source>
</reference>
<dbReference type="GO" id="GO:0009231">
    <property type="term" value="P:riboflavin biosynthetic process"/>
    <property type="evidence" value="ECO:0007669"/>
    <property type="project" value="InterPro"/>
</dbReference>
<dbReference type="Pfam" id="PF01872">
    <property type="entry name" value="RibD_C"/>
    <property type="match status" value="1"/>
</dbReference>
<keyword evidence="2" id="KW-0521">NADP</keyword>
<dbReference type="GO" id="GO:0008703">
    <property type="term" value="F:5-amino-6-(5-phosphoribosylamino)uracil reductase activity"/>
    <property type="evidence" value="ECO:0007669"/>
    <property type="project" value="InterPro"/>
</dbReference>
<dbReference type="PANTHER" id="PTHR38011">
    <property type="entry name" value="DIHYDROFOLATE REDUCTASE FAMILY PROTEIN (AFU_ORTHOLOGUE AFUA_8G06820)"/>
    <property type="match status" value="1"/>
</dbReference>
<dbReference type="AlphaFoldDB" id="A0A939BRH3"/>
<comment type="pathway">
    <text evidence="1">Cofactor biosynthesis; riboflavin biosynthesis.</text>
</comment>
<keyword evidence="3" id="KW-0560">Oxidoreductase</keyword>
<evidence type="ECO:0000259" key="4">
    <source>
        <dbReference type="Pfam" id="PF01872"/>
    </source>
</evidence>
<protein>
    <submittedName>
        <fullName evidence="5">Riboflavin biosynthesis pyrimidine reductase</fullName>
    </submittedName>
</protein>
<evidence type="ECO:0000256" key="1">
    <source>
        <dbReference type="ARBA" id="ARBA00005104"/>
    </source>
</evidence>
<organism evidence="5 6">
    <name type="scientific">Halanaerobacter jeridensis</name>
    <dbReference type="NCBI Taxonomy" id="706427"/>
    <lineage>
        <taxon>Bacteria</taxon>
        <taxon>Bacillati</taxon>
        <taxon>Bacillota</taxon>
        <taxon>Clostridia</taxon>
        <taxon>Halanaerobiales</taxon>
        <taxon>Halobacteroidaceae</taxon>
        <taxon>Halanaerobacter</taxon>
    </lineage>
</organism>
<comment type="caution">
    <text evidence="5">The sequence shown here is derived from an EMBL/GenBank/DDBJ whole genome shotgun (WGS) entry which is preliminary data.</text>
</comment>
<proteinExistence type="predicted"/>
<evidence type="ECO:0000256" key="2">
    <source>
        <dbReference type="ARBA" id="ARBA00022857"/>
    </source>
</evidence>
<dbReference type="InterPro" id="IPR050765">
    <property type="entry name" value="Riboflavin_Biosynth_HTPR"/>
</dbReference>
<feature type="domain" description="Bacterial bifunctional deaminase-reductase C-terminal" evidence="4">
    <location>
        <begin position="53"/>
        <end position="274"/>
    </location>
</feature>
<dbReference type="InterPro" id="IPR024072">
    <property type="entry name" value="DHFR-like_dom_sf"/>
</dbReference>
<accession>A0A939BRH3</accession>
<name>A0A939BRH3_9FIRM</name>
<dbReference type="InterPro" id="IPR002734">
    <property type="entry name" value="RibDG_C"/>
</dbReference>
<dbReference type="PANTHER" id="PTHR38011:SF7">
    <property type="entry name" value="2,5-DIAMINO-6-RIBOSYLAMINO-4(3H)-PYRIMIDINONE 5'-PHOSPHATE REDUCTASE"/>
    <property type="match status" value="1"/>
</dbReference>
<gene>
    <name evidence="5" type="ORF">JOC47_000830</name>
</gene>
<dbReference type="SUPFAM" id="SSF53597">
    <property type="entry name" value="Dihydrofolate reductase-like"/>
    <property type="match status" value="1"/>
</dbReference>
<dbReference type="Gene3D" id="3.40.430.10">
    <property type="entry name" value="Dihydrofolate Reductase, subunit A"/>
    <property type="match status" value="1"/>
</dbReference>
<dbReference type="Proteomes" id="UP000774000">
    <property type="component" value="Unassembled WGS sequence"/>
</dbReference>
<evidence type="ECO:0000313" key="6">
    <source>
        <dbReference type="Proteomes" id="UP000774000"/>
    </source>
</evidence>
<evidence type="ECO:0000256" key="3">
    <source>
        <dbReference type="ARBA" id="ARBA00023002"/>
    </source>
</evidence>
<evidence type="ECO:0000313" key="5">
    <source>
        <dbReference type="EMBL" id="MBM7555996.1"/>
    </source>
</evidence>